<dbReference type="FunFam" id="1.10.287.110:FF:000002">
    <property type="entry name" value="putative tyrosine-protein phosphatase auxilin isoform X2"/>
    <property type="match status" value="1"/>
</dbReference>
<dbReference type="FunCoup" id="B3S1P7">
    <property type="interactions" value="1420"/>
</dbReference>
<protein>
    <recommendedName>
        <fullName evidence="12">Protein kinase domain-containing protein</fullName>
    </recommendedName>
</protein>
<feature type="region of interest" description="Disordered" evidence="5">
    <location>
        <begin position="977"/>
        <end position="1002"/>
    </location>
</feature>
<dbReference type="GO" id="GO:0072583">
    <property type="term" value="P:clathrin-dependent endocytosis"/>
    <property type="evidence" value="ECO:0000318"/>
    <property type="project" value="GO_Central"/>
</dbReference>
<evidence type="ECO:0000256" key="5">
    <source>
        <dbReference type="SAM" id="MobiDB-lite"/>
    </source>
</evidence>
<dbReference type="Gene3D" id="3.90.190.10">
    <property type="entry name" value="Protein tyrosine phosphatase superfamily"/>
    <property type="match status" value="1"/>
</dbReference>
<evidence type="ECO:0000256" key="1">
    <source>
        <dbReference type="ARBA" id="ARBA00004132"/>
    </source>
</evidence>
<dbReference type="GO" id="GO:0004672">
    <property type="term" value="F:protein kinase activity"/>
    <property type="evidence" value="ECO:0007669"/>
    <property type="project" value="InterPro"/>
</dbReference>
<dbReference type="Gene3D" id="1.10.287.110">
    <property type="entry name" value="DnaJ domain"/>
    <property type="match status" value="1"/>
</dbReference>
<dbReference type="GO" id="GO:0031982">
    <property type="term" value="C:vesicle"/>
    <property type="evidence" value="ECO:0000318"/>
    <property type="project" value="GO_Central"/>
</dbReference>
<dbReference type="InParanoid" id="B3S1P7"/>
<feature type="domain" description="Phosphatase tensin-type" evidence="8">
    <location>
        <begin position="305"/>
        <end position="477"/>
    </location>
</feature>
<dbReference type="SMART" id="SM00220">
    <property type="entry name" value="S_TKc"/>
    <property type="match status" value="1"/>
</dbReference>
<feature type="domain" description="J" evidence="7">
    <location>
        <begin position="1097"/>
        <end position="1161"/>
    </location>
</feature>
<dbReference type="InterPro" id="IPR035892">
    <property type="entry name" value="C2_domain_sf"/>
</dbReference>
<dbReference type="SMART" id="SM01326">
    <property type="entry name" value="PTEN_C2"/>
    <property type="match status" value="1"/>
</dbReference>
<evidence type="ECO:0000259" key="8">
    <source>
        <dbReference type="PROSITE" id="PS51181"/>
    </source>
</evidence>
<dbReference type="InterPro" id="IPR000719">
    <property type="entry name" value="Prot_kinase_dom"/>
</dbReference>
<dbReference type="SUPFAM" id="SSF46565">
    <property type="entry name" value="Chaperone J-domain"/>
    <property type="match status" value="1"/>
</dbReference>
<dbReference type="Gene3D" id="2.60.40.1110">
    <property type="match status" value="1"/>
</dbReference>
<dbReference type="PANTHER" id="PTHR22967:SF105">
    <property type="entry name" value="CYCLIN-G-ASSOCIATED KINASE"/>
    <property type="match status" value="1"/>
</dbReference>
<dbReference type="KEGG" id="tad:TRIADDRAFT_57838"/>
<dbReference type="STRING" id="10228.B3S1P7"/>
<evidence type="ECO:0000256" key="2">
    <source>
        <dbReference type="ARBA" id="ARBA00005490"/>
    </source>
</evidence>
<dbReference type="InterPro" id="IPR008271">
    <property type="entry name" value="Ser/Thr_kinase_AS"/>
</dbReference>
<dbReference type="Pfam" id="PF10409">
    <property type="entry name" value="PTEN_C2"/>
    <property type="match status" value="1"/>
</dbReference>
<proteinExistence type="inferred from homology"/>
<feature type="compositionally biased region" description="Acidic residues" evidence="5">
    <location>
        <begin position="603"/>
        <end position="613"/>
    </location>
</feature>
<dbReference type="PROSITE" id="PS00108">
    <property type="entry name" value="PROTEIN_KINASE_ST"/>
    <property type="match status" value="1"/>
</dbReference>
<comment type="subcellular location">
    <subcellularLocation>
        <location evidence="1">Cytoplasmic vesicle</location>
        <location evidence="1">Clathrin-coated vesicle</location>
    </subcellularLocation>
</comment>
<dbReference type="OrthoDB" id="1717591at2759"/>
<dbReference type="InterPro" id="IPR014020">
    <property type="entry name" value="Tensin_C2-dom"/>
</dbReference>
<keyword evidence="11" id="KW-1185">Reference proteome</keyword>
<dbReference type="EMBL" id="DS985247">
    <property type="protein sequence ID" value="EDV23330.1"/>
    <property type="molecule type" value="Genomic_DNA"/>
</dbReference>
<dbReference type="Gene3D" id="1.10.510.10">
    <property type="entry name" value="Transferase(Phosphotransferase) domain 1"/>
    <property type="match status" value="1"/>
</dbReference>
<name>B3S1P7_TRIAD</name>
<dbReference type="SUPFAM" id="SSF56112">
    <property type="entry name" value="Protein kinase-like (PK-like)"/>
    <property type="match status" value="1"/>
</dbReference>
<dbReference type="SUPFAM" id="SSF49562">
    <property type="entry name" value="C2 domain (Calcium/lipid-binding domain, CaLB)"/>
    <property type="match status" value="1"/>
</dbReference>
<feature type="region of interest" description="Disordered" evidence="5">
    <location>
        <begin position="840"/>
        <end position="954"/>
    </location>
</feature>
<dbReference type="GO" id="GO:0030276">
    <property type="term" value="F:clathrin binding"/>
    <property type="evidence" value="ECO:0000318"/>
    <property type="project" value="GO_Central"/>
</dbReference>
<dbReference type="PROSITE" id="PS51181">
    <property type="entry name" value="PPASE_TENSIN"/>
    <property type="match status" value="1"/>
</dbReference>
<dbReference type="PhylomeDB" id="B3S1P7"/>
<dbReference type="RefSeq" id="XP_002114240.1">
    <property type="nucleotide sequence ID" value="XM_002114204.1"/>
</dbReference>
<dbReference type="eggNOG" id="KOG2283">
    <property type="taxonomic scope" value="Eukaryota"/>
</dbReference>
<dbReference type="SUPFAM" id="SSF52799">
    <property type="entry name" value="(Phosphotyrosine protein) phosphatases II"/>
    <property type="match status" value="1"/>
</dbReference>
<evidence type="ECO:0000259" key="9">
    <source>
        <dbReference type="PROSITE" id="PS51182"/>
    </source>
</evidence>
<dbReference type="GO" id="GO:0005737">
    <property type="term" value="C:cytoplasm"/>
    <property type="evidence" value="ECO:0000318"/>
    <property type="project" value="GO_Central"/>
</dbReference>
<dbReference type="InterPro" id="IPR029023">
    <property type="entry name" value="Tensin_phosphatase"/>
</dbReference>
<dbReference type="Proteomes" id="UP000009022">
    <property type="component" value="Unassembled WGS sequence"/>
</dbReference>
<dbReference type="PANTHER" id="PTHR22967">
    <property type="entry name" value="SERINE/THREONINE PROTEIN KINASE"/>
    <property type="match status" value="1"/>
</dbReference>
<evidence type="ECO:0000313" key="11">
    <source>
        <dbReference type="Proteomes" id="UP000009022"/>
    </source>
</evidence>
<feature type="compositionally biased region" description="Polar residues" evidence="5">
    <location>
        <begin position="988"/>
        <end position="1002"/>
    </location>
</feature>
<dbReference type="InterPro" id="IPR011009">
    <property type="entry name" value="Kinase-like_dom_sf"/>
</dbReference>
<evidence type="ECO:0000259" key="6">
    <source>
        <dbReference type="PROSITE" id="PS50011"/>
    </source>
</evidence>
<feature type="compositionally biased region" description="Polar residues" evidence="5">
    <location>
        <begin position="684"/>
        <end position="694"/>
    </location>
</feature>
<dbReference type="GO" id="GO:0072318">
    <property type="term" value="P:clathrin coat disassembly"/>
    <property type="evidence" value="ECO:0000318"/>
    <property type="project" value="GO_Central"/>
</dbReference>
<keyword evidence="4" id="KW-0968">Cytoplasmic vesicle</keyword>
<dbReference type="Pfam" id="PF00069">
    <property type="entry name" value="Pkinase"/>
    <property type="match status" value="1"/>
</dbReference>
<gene>
    <name evidence="10" type="ORF">TRIADDRAFT_57838</name>
</gene>
<dbReference type="InterPro" id="IPR036869">
    <property type="entry name" value="J_dom_sf"/>
</dbReference>
<dbReference type="HOGENOM" id="CLU_007537_0_0_1"/>
<dbReference type="AlphaFoldDB" id="B3S1P7"/>
<evidence type="ECO:0000256" key="3">
    <source>
        <dbReference type="ARBA" id="ARBA00022741"/>
    </source>
</evidence>
<feature type="region of interest" description="Disordered" evidence="5">
    <location>
        <begin position="670"/>
        <end position="697"/>
    </location>
</feature>
<dbReference type="InterPro" id="IPR029021">
    <property type="entry name" value="Prot-tyrosine_phosphatase-like"/>
</dbReference>
<feature type="compositionally biased region" description="Polar residues" evidence="5">
    <location>
        <begin position="840"/>
        <end position="852"/>
    </location>
</feature>
<dbReference type="eggNOG" id="KOG1989">
    <property type="taxonomic scope" value="Eukaryota"/>
</dbReference>
<feature type="domain" description="C2 tensin-type" evidence="9">
    <location>
        <begin position="483"/>
        <end position="630"/>
    </location>
</feature>
<organism evidence="10 11">
    <name type="scientific">Trichoplax adhaerens</name>
    <name type="common">Trichoplax reptans</name>
    <dbReference type="NCBI Taxonomy" id="10228"/>
    <lineage>
        <taxon>Eukaryota</taxon>
        <taxon>Metazoa</taxon>
        <taxon>Placozoa</taxon>
        <taxon>Uniplacotomia</taxon>
        <taxon>Trichoplacea</taxon>
        <taxon>Trichoplacidae</taxon>
        <taxon>Trichoplax</taxon>
    </lineage>
</organism>
<dbReference type="InterPro" id="IPR001623">
    <property type="entry name" value="DnaJ_domain"/>
</dbReference>
<dbReference type="PROSITE" id="PS50011">
    <property type="entry name" value="PROTEIN_KINASE_DOM"/>
    <property type="match status" value="1"/>
</dbReference>
<reference evidence="10 11" key="1">
    <citation type="journal article" date="2008" name="Nature">
        <title>The Trichoplax genome and the nature of placozoans.</title>
        <authorList>
            <person name="Srivastava M."/>
            <person name="Begovic E."/>
            <person name="Chapman J."/>
            <person name="Putnam N.H."/>
            <person name="Hellsten U."/>
            <person name="Kawashima T."/>
            <person name="Kuo A."/>
            <person name="Mitros T."/>
            <person name="Salamov A."/>
            <person name="Carpenter M.L."/>
            <person name="Signorovitch A.Y."/>
            <person name="Moreno M.A."/>
            <person name="Kamm K."/>
            <person name="Grimwood J."/>
            <person name="Schmutz J."/>
            <person name="Shapiro H."/>
            <person name="Grigoriev I.V."/>
            <person name="Buss L.W."/>
            <person name="Schierwater B."/>
            <person name="Dellaporta S.L."/>
            <person name="Rokhsar D.S."/>
        </authorList>
    </citation>
    <scope>NUCLEOTIDE SEQUENCE [LARGE SCALE GENOMIC DNA]</scope>
    <source>
        <strain evidence="10 11">Grell-BS-1999</strain>
    </source>
</reference>
<dbReference type="PROSITE" id="PS50076">
    <property type="entry name" value="DNAJ_2"/>
    <property type="match status" value="1"/>
</dbReference>
<keyword evidence="3" id="KW-0547">Nucleotide-binding</keyword>
<dbReference type="GO" id="GO:0030136">
    <property type="term" value="C:clathrin-coated vesicle"/>
    <property type="evidence" value="ECO:0007669"/>
    <property type="project" value="UniProtKB-SubCell"/>
</dbReference>
<feature type="compositionally biased region" description="Polar residues" evidence="5">
    <location>
        <begin position="896"/>
        <end position="905"/>
    </location>
</feature>
<evidence type="ECO:0000256" key="4">
    <source>
        <dbReference type="ARBA" id="ARBA00023329"/>
    </source>
</evidence>
<feature type="region of interest" description="Disordered" evidence="5">
    <location>
        <begin position="598"/>
        <end position="619"/>
    </location>
</feature>
<dbReference type="CDD" id="cd14511">
    <property type="entry name" value="PTP_auxilin-like"/>
    <property type="match status" value="1"/>
</dbReference>
<dbReference type="eggNOG" id="KOG0431">
    <property type="taxonomic scope" value="Eukaryota"/>
</dbReference>
<dbReference type="GeneID" id="6755453"/>
<evidence type="ECO:0000259" key="7">
    <source>
        <dbReference type="PROSITE" id="PS50076"/>
    </source>
</evidence>
<evidence type="ECO:0008006" key="12">
    <source>
        <dbReference type="Google" id="ProtNLM"/>
    </source>
</evidence>
<feature type="compositionally biased region" description="Basic and acidic residues" evidence="5">
    <location>
        <begin position="871"/>
        <end position="887"/>
    </location>
</feature>
<sequence length="1161" mass="129566">MANLQRQLQGHPHIVKLVCAASQLSEDDDKSTNSFDEVLLLMELCSGGHLIDLINGHRDVESLKPHVVVLIFIQCCKAVAHMHNQAPPVIHRDLKPENFLLNSNNIMRLCDFGSSTKSTFQPTESWTSQDRALLLEDIEEVTTPLYRPPEMIDLWSNQEINEKVDVWDLGCLLYILCYSSHPFEDTSSTGSTKLAILNAKYNIPKNKPDYKLFENLIRKILVVNVNQRPSVSDILNDLNEISNELKLNLDIGATWSIPIEASATSVTPNEHGQAANDSYVGTNVTSKGTAFLGMLKSVSNSVTNTMQSLYTNKLDVTYITTKLIVMPFPSIRGHESTRQNPIEEVRNFLERSHPQSYHVFNVSPKMYDTTVLNSAVTHFCTPSRRLLSLNHLFAVCRAIDSWLSKDSKNVAIIHCKDGKSTSVLVTACYLVYCGLFKTGETTLRMVLAKRSQDVDVIEISPSQRRFLRYFSTIVNKGKSSLHEHTVRLDSISITPVPLFNKARIGCRPYIEVFENNTRRVCTFQDALEEMRVYNSSDGKIMFPLGTLVRGDVMIAVYHARSTLSSKIHRELDHIDEDNPDKYPSGFHVELAVSVLKTHQGPTDMDDDSDDEPDPILPPDATHLQERVILFPCLSSKKELETIRLQYGQMDTISYEKLEKLDNARTEALQRKQSADSISAIRDTSGLSKSSSNPGNILDLTSDAVNRADEAEERFLNRAKVVVNVEQETTKTEDTLLDFSSSNVTAAPSHQSVSNDKFLQKSPPVKLVSPSSEVNLINLEISQKSQGMHRSKSADRISELVNQSPISPTDPFSSFFDNKLPTKAVSSDSFDPFAPTVKASNNALKKPETNPTGAVQLDAFDPFSQNNNKSVSGKDDLISISPRAKDSPDVFDFATQRAPSPSAQRTHSPESIIFDPFGATGDTNQRRTPELLQPSSTSNQPIIKPQKRESDNKKQGFRSNLESLAQGKFDLNLNQTNNIGNKQPMAAQKPTQKSPIGNLPTGQRASYVIGSREERGLRGSIGVKPNVAKNEFSDLLGAQGFIPKAHDKGHVTINEMRREEVEKTTDPIKLKIQDWVGGQKGNIRALLCSLHTAVWEGCKWKEIGMHQVIESNNVKKYYRKACLCIHPDKVVGEPHEKLARAIFVELNEAWTEFEQSGAKPLF</sequence>
<evidence type="ECO:0000313" key="10">
    <source>
        <dbReference type="EMBL" id="EDV23330.1"/>
    </source>
</evidence>
<dbReference type="GO" id="GO:0005524">
    <property type="term" value="F:ATP binding"/>
    <property type="evidence" value="ECO:0007669"/>
    <property type="project" value="InterPro"/>
</dbReference>
<feature type="domain" description="Protein kinase" evidence="6">
    <location>
        <begin position="1"/>
        <end position="242"/>
    </location>
</feature>
<dbReference type="CDD" id="cd06257">
    <property type="entry name" value="DnaJ"/>
    <property type="match status" value="1"/>
</dbReference>
<dbReference type="PROSITE" id="PS51182">
    <property type="entry name" value="C2_TENSIN"/>
    <property type="match status" value="1"/>
</dbReference>
<dbReference type="OMA" id="HYKNTNL"/>
<dbReference type="CTD" id="6755453"/>
<comment type="similarity">
    <text evidence="2">Belongs to the protein kinase superfamily. AGC Ser/Thr protein kinase family. PKC subfamily.</text>
</comment>
<accession>B3S1P7</accession>